<evidence type="ECO:0000259" key="3">
    <source>
        <dbReference type="PROSITE" id="PS50209"/>
    </source>
</evidence>
<feature type="region of interest" description="Disordered" evidence="2">
    <location>
        <begin position="502"/>
        <end position="523"/>
    </location>
</feature>
<feature type="domain" description="CARD" evidence="3">
    <location>
        <begin position="5"/>
        <end position="95"/>
    </location>
</feature>
<feature type="coiled-coil region" evidence="1">
    <location>
        <begin position="601"/>
        <end position="773"/>
    </location>
</feature>
<name>A0AAW0NTS5_9GOBI</name>
<feature type="coiled-coil region" evidence="1">
    <location>
        <begin position="337"/>
        <end position="452"/>
    </location>
</feature>
<feature type="coiled-coil region" evidence="1">
    <location>
        <begin position="1061"/>
        <end position="1162"/>
    </location>
</feature>
<feature type="coiled-coil region" evidence="1">
    <location>
        <begin position="1784"/>
        <end position="1825"/>
    </location>
</feature>
<dbReference type="SUPFAM" id="SSF47986">
    <property type="entry name" value="DEATH domain"/>
    <property type="match status" value="1"/>
</dbReference>
<feature type="compositionally biased region" description="Acidic residues" evidence="2">
    <location>
        <begin position="509"/>
        <end position="522"/>
    </location>
</feature>
<comment type="caution">
    <text evidence="4">The sequence shown here is derived from an EMBL/GenBank/DDBJ whole genome shotgun (WGS) entry which is preliminary data.</text>
</comment>
<feature type="coiled-coil region" evidence="1">
    <location>
        <begin position="1224"/>
        <end position="1269"/>
    </location>
</feature>
<evidence type="ECO:0000256" key="2">
    <source>
        <dbReference type="SAM" id="MobiDB-lite"/>
    </source>
</evidence>
<feature type="coiled-coil region" evidence="1">
    <location>
        <begin position="1536"/>
        <end position="1570"/>
    </location>
</feature>
<feature type="coiled-coil region" evidence="1">
    <location>
        <begin position="976"/>
        <end position="1034"/>
    </location>
</feature>
<feature type="coiled-coil region" evidence="1">
    <location>
        <begin position="1449"/>
        <end position="1486"/>
    </location>
</feature>
<sequence>MSESRPEYVVPLLEDFREEIIARVAHPEAIIEAWMSQELVSEEERTAITAALTPTDQLRALFVTVAGGTPQMQTNFYHLLKEKESVLVTELEQRCYNNKVTQTELTWTQAEPEINIKSKKEKIVRQKQLVNEIIRETQTIWKDRQVEKEAFHILNKATRLAKEIEQLWETMEHEEMEQKLKIEADKHYIEELHSQVQQEKREVKLDRDRQVAKAELDELNNLRVRLEKQNEELDEKLCQLKTQVREIEATSTEAALRKTDLVKTMKKNRKKEADMLKMKEEIEKDTNTQVKWINFQIQKKERHLDRRLERTMRERDELDIVKSRWSMSAVAKVKDGMKTTVEELDSTKVEMKEVQKEARENQEQVKRYVELLKDLKVKVDRWIARENQRKPIITDEFTSNEQEYEEIKSQIAELMDEEETMRGEIRSEMENMEVTSKDIKQLIKEIHELQNLDVKPFDASDDQSTAQSQEETSGLIQKTLHTFRRTFTSIWGRKEETTIIQETDKQTEECESIEPNDEEEYSANDIQRLREELCATIDVIRSVKLELMPEAEDCFVEEDFVPSAGIEELLQEMKDFQEVLFVVKDDINNLKEDLSNIKTFKITAKKQRRNLDQRLEKTLRERDELDILKLKVQRQQEALQLKIEKQQAKELDIRRHMTKKEIREMEVLKAELEVRRRESEQAYRKATRKGAELENMWNQIREERDSLRRESAKKKRELEQRLERTMRERDELEIMKMKVQRQREELSGEMEVIRREKESIQNQLALIQQHEERTHVGEIRNEKIYVKEFVSYFQNVKTNIDRGLERITVDIAGILKSVKVDWQTHWEDLQELQSERKKVRDKLDRIKSQLQVIAEQKQGRSETEEICKQKAELDLERAKNERMVKSAIEKEEEVKALWAELQREKEALEMQRLEMLVQKKKENFWSQIEAEIEKEKQRIQQELWKQVEKQAELPKAETAQETNVQDTEQESGSEKMNLMEQDKQSIKEEMELLGETKAEMENKRQYVDELLDEISREKGRVKDLSLQISQAKEKVGRIRLTEQKDKEEDQEEMKMALVAEVKQFSDLIRALNVMKEEAEKAIIHIREENEQRNKIRRDVEGERQMLVQEMKRVTEQLPLLGISLKEKCKDVMVNRNEDFKLIEQKQKTVEKLYDRLQNNQAQLKLLGIKMAECVEQFGKNKQQIMSQVDKDKGDVTRTAIFEESPLESEILERKAELERTMTNLHQMEKDIQSSLNDINTEKENFKVLASQVQEQKATFENIIAAAEKQKGKRGNQQTEMMKIKLSGITEQMCGNVKEKLTKLDRQSEDLQRLNVSVKQTWTYLNEKQQQVEDLTETLHRKSSKLPLQKKELESTVQLDIMPDIKDLDKLTTQLKQERESLNKEKEKLARERMELEVKRADDKRESDLIERLKQHSEKTQVDMDTVGIETVALPERLVNMRENQLPTVKQQTQRILSNIANKMERIENLRIMFEQKQALLEEQKNVQSLHGVISSIVERKRKESEEVIDDTLGKEFSESQRITASSKSVNTLEQIKQSFRIEQDGLRQALSKLQENKESFSSLLAETSKEKSHVQTLADLVQKEKVRFQNILRNMQKTHQDKSTQTQEETTEVKISTPPKQDAFGTRIEKCLELENKMEQLQKDESVLKVCDTLEKKCMELKKEKQNITGLSGKISDILKHIHKKKEELKATEIHVEEQSIVPKQEQVRSDISQEYAALKKHNEDVAKLLHKLEADREELQNKKETMNLLCNEIKTEQNLIKDLASDVQNVKKSIDNSMESSNIQEIQNLKETFDEEKKELELAKQNLNRTTEETEAAMRSIYEETKKLEEMKMSLNKQGKMSNPEEKKEMRFEDVQTATKQQTRSQVNLFERHKDDVMKKIHQVQKTSTDVLRQRKLIEGLLKETHSEKANMRDMASQIHSQRQQLEKVINKLKLWHSELDRQQQEINISTDLLEKEREHVEEMRKHLDTAMISLGTEKEQLKEERQIMKDEEIKQLLKLQTGRKKKLQQESAGLEKKKSEVLAEKEFTQIEELEFRINELETQVKELQQSNELLKKDRKQVEETMYLERIRQENENAMSLINEEKKQLQESRRKSEHDKEQVEALMEEVKRRSFEAEAAKSWINQEKQKLLKMRAELDIKRQEVENQKDKLRQN</sequence>
<feature type="coiled-coil region" evidence="1">
    <location>
        <begin position="1293"/>
        <end position="1405"/>
    </location>
</feature>
<dbReference type="Proteomes" id="UP001460270">
    <property type="component" value="Unassembled WGS sequence"/>
</dbReference>
<keyword evidence="1" id="KW-0175">Coiled coil</keyword>
<evidence type="ECO:0000256" key="1">
    <source>
        <dbReference type="SAM" id="Coils"/>
    </source>
</evidence>
<dbReference type="InterPro" id="IPR001315">
    <property type="entry name" value="CARD"/>
</dbReference>
<feature type="region of interest" description="Disordered" evidence="2">
    <location>
        <begin position="1597"/>
        <end position="1620"/>
    </location>
</feature>
<proteinExistence type="predicted"/>
<dbReference type="PROSITE" id="PS50209">
    <property type="entry name" value="CARD"/>
    <property type="match status" value="1"/>
</dbReference>
<reference evidence="5" key="1">
    <citation type="submission" date="2024-04" db="EMBL/GenBank/DDBJ databases">
        <title>Salinicola lusitanus LLJ914,a marine bacterium isolated from the Okinawa Trough.</title>
        <authorList>
            <person name="Li J."/>
        </authorList>
    </citation>
    <scope>NUCLEOTIDE SEQUENCE [LARGE SCALE GENOMIC DNA]</scope>
</reference>
<feature type="region of interest" description="Disordered" evidence="2">
    <location>
        <begin position="952"/>
        <end position="976"/>
    </location>
</feature>
<organism evidence="4 5">
    <name type="scientific">Mugilogobius chulae</name>
    <name type="common">yellowstripe goby</name>
    <dbReference type="NCBI Taxonomy" id="88201"/>
    <lineage>
        <taxon>Eukaryota</taxon>
        <taxon>Metazoa</taxon>
        <taxon>Chordata</taxon>
        <taxon>Craniata</taxon>
        <taxon>Vertebrata</taxon>
        <taxon>Euteleostomi</taxon>
        <taxon>Actinopterygii</taxon>
        <taxon>Neopterygii</taxon>
        <taxon>Teleostei</taxon>
        <taxon>Neoteleostei</taxon>
        <taxon>Acanthomorphata</taxon>
        <taxon>Gobiaria</taxon>
        <taxon>Gobiiformes</taxon>
        <taxon>Gobioidei</taxon>
        <taxon>Gobiidae</taxon>
        <taxon>Gobionellinae</taxon>
        <taxon>Mugilogobius</taxon>
    </lineage>
</organism>
<gene>
    <name evidence="4" type="ORF">WMY93_016903</name>
</gene>
<evidence type="ECO:0000313" key="4">
    <source>
        <dbReference type="EMBL" id="KAK7904296.1"/>
    </source>
</evidence>
<accession>A0AAW0NTS5</accession>
<dbReference type="EMBL" id="JBBPFD010000012">
    <property type="protein sequence ID" value="KAK7904296.1"/>
    <property type="molecule type" value="Genomic_DNA"/>
</dbReference>
<dbReference type="GO" id="GO:0042981">
    <property type="term" value="P:regulation of apoptotic process"/>
    <property type="evidence" value="ECO:0007669"/>
    <property type="project" value="InterPro"/>
</dbReference>
<feature type="coiled-coil region" evidence="1">
    <location>
        <begin position="829"/>
        <end position="923"/>
    </location>
</feature>
<keyword evidence="5" id="KW-1185">Reference proteome</keyword>
<feature type="compositionally biased region" description="Polar residues" evidence="2">
    <location>
        <begin position="1597"/>
        <end position="1608"/>
    </location>
</feature>
<protein>
    <recommendedName>
        <fullName evidence="3">CARD domain-containing protein</fullName>
    </recommendedName>
</protein>
<feature type="coiled-coil region" evidence="1">
    <location>
        <begin position="1716"/>
        <end position="1757"/>
    </location>
</feature>
<dbReference type="InterPro" id="IPR011029">
    <property type="entry name" value="DEATH-like_dom_sf"/>
</dbReference>
<feature type="coiled-coil region" evidence="1">
    <location>
        <begin position="189"/>
        <end position="246"/>
    </location>
</feature>
<evidence type="ECO:0000313" key="5">
    <source>
        <dbReference type="Proteomes" id="UP001460270"/>
    </source>
</evidence>
<feature type="region of interest" description="Disordered" evidence="2">
    <location>
        <begin position="2085"/>
        <end position="2105"/>
    </location>
</feature>